<sequence>MAGFDDDDWVGTPPEGRHTRDRAQPTFWWRQRPAQFGFAGLVVVLAILVLVVLLG</sequence>
<proteinExistence type="predicted"/>
<evidence type="ECO:0000256" key="2">
    <source>
        <dbReference type="SAM" id="Phobius"/>
    </source>
</evidence>
<dbReference type="EMBL" id="CADCVR010000021">
    <property type="protein sequence ID" value="CAA9480213.1"/>
    <property type="molecule type" value="Genomic_DNA"/>
</dbReference>
<dbReference type="AlphaFoldDB" id="A0A6J4RYH3"/>
<reference evidence="3" key="1">
    <citation type="submission" date="2020-02" db="EMBL/GenBank/DDBJ databases">
        <authorList>
            <person name="Meier V. D."/>
        </authorList>
    </citation>
    <scope>NUCLEOTIDE SEQUENCE</scope>
    <source>
        <strain evidence="3">AVDCRST_MAG53</strain>
    </source>
</reference>
<keyword evidence="2" id="KW-1133">Transmembrane helix</keyword>
<feature type="transmembrane region" description="Helical" evidence="2">
    <location>
        <begin position="34"/>
        <end position="54"/>
    </location>
</feature>
<keyword evidence="2" id="KW-0472">Membrane</keyword>
<organism evidence="3">
    <name type="scientific">uncultured Solirubrobacteraceae bacterium</name>
    <dbReference type="NCBI Taxonomy" id="1162706"/>
    <lineage>
        <taxon>Bacteria</taxon>
        <taxon>Bacillati</taxon>
        <taxon>Actinomycetota</taxon>
        <taxon>Thermoleophilia</taxon>
        <taxon>Solirubrobacterales</taxon>
        <taxon>Solirubrobacteraceae</taxon>
        <taxon>environmental samples</taxon>
    </lineage>
</organism>
<evidence type="ECO:0000313" key="3">
    <source>
        <dbReference type="EMBL" id="CAA9480213.1"/>
    </source>
</evidence>
<feature type="region of interest" description="Disordered" evidence="1">
    <location>
        <begin position="1"/>
        <end position="24"/>
    </location>
</feature>
<keyword evidence="2" id="KW-0812">Transmembrane</keyword>
<protein>
    <submittedName>
        <fullName evidence="3">Uncharacterized protein</fullName>
    </submittedName>
</protein>
<gene>
    <name evidence="3" type="ORF">AVDCRST_MAG53-541</name>
</gene>
<name>A0A6J4RYH3_9ACTN</name>
<accession>A0A6J4RYH3</accession>
<evidence type="ECO:0000256" key="1">
    <source>
        <dbReference type="SAM" id="MobiDB-lite"/>
    </source>
</evidence>